<keyword evidence="2" id="KW-1185">Reference proteome</keyword>
<reference evidence="2" key="1">
    <citation type="submission" date="2015-09" db="EMBL/GenBank/DDBJ databases">
        <authorList>
            <person name="Rodrigo-Torres L."/>
            <person name="Arahal D.R."/>
        </authorList>
    </citation>
    <scope>NUCLEOTIDE SEQUENCE [LARGE SCALE GENOMIC DNA]</scope>
    <source>
        <strain evidence="2">CECT 4293</strain>
    </source>
</reference>
<evidence type="ECO:0000313" key="1">
    <source>
        <dbReference type="EMBL" id="CUH41985.1"/>
    </source>
</evidence>
<sequence length="174" mass="19752">MVTSISLHLVERNWESSLARVSQKNISELDYLRLRLAEARKEETLRRKAEVKCIAVVVDYERQLAEHGNDEAAVRTTVGALGISPNSVYRTRKALGTQTVVNIGTGLQRQNKYQTDYPSFTPPKPTVNRPMNQKGRWEFKAAGLSTYLERFGRKAETLIPLNKVICDQYTLKAI</sequence>
<protein>
    <submittedName>
        <fullName evidence="1">Uncharacterized protein</fullName>
    </submittedName>
</protein>
<gene>
    <name evidence="1" type="ORF">RUM4293_00870</name>
</gene>
<accession>A0A0P1E3I3</accession>
<dbReference type="Proteomes" id="UP000050786">
    <property type="component" value="Unassembled WGS sequence"/>
</dbReference>
<name>A0A0P1E3I3_9RHOB</name>
<dbReference type="AlphaFoldDB" id="A0A0P1E3I3"/>
<organism evidence="1 2">
    <name type="scientific">Ruegeria atlantica</name>
    <dbReference type="NCBI Taxonomy" id="81569"/>
    <lineage>
        <taxon>Bacteria</taxon>
        <taxon>Pseudomonadati</taxon>
        <taxon>Pseudomonadota</taxon>
        <taxon>Alphaproteobacteria</taxon>
        <taxon>Rhodobacterales</taxon>
        <taxon>Roseobacteraceae</taxon>
        <taxon>Ruegeria</taxon>
    </lineage>
</organism>
<evidence type="ECO:0000313" key="2">
    <source>
        <dbReference type="Proteomes" id="UP000050786"/>
    </source>
</evidence>
<proteinExistence type="predicted"/>
<dbReference type="EMBL" id="CYPS01000011">
    <property type="protein sequence ID" value="CUH41985.1"/>
    <property type="molecule type" value="Genomic_DNA"/>
</dbReference>